<dbReference type="InterPro" id="IPR039730">
    <property type="entry name" value="Jlp2/Ccd25"/>
</dbReference>
<name>A0A6C0AS85_9ZZZZ</name>
<dbReference type="Pfam" id="PF05670">
    <property type="entry name" value="NFACT-R_1"/>
    <property type="match status" value="1"/>
</dbReference>
<evidence type="ECO:0000259" key="2">
    <source>
        <dbReference type="Pfam" id="PF05670"/>
    </source>
</evidence>
<sequence>MKTENVYINALKKEIVFYIGQNQTENFEIIDKCTINDLWFHANNISSCHVVCKLPDKFSKKEMHYIIKVDALLCKNNTNKLKSIKNVEIMYTYIKNIVKTELPGCVISQNTKTIIC</sequence>
<dbReference type="AlphaFoldDB" id="A0A6C0AS85"/>
<proteinExistence type="inferred from homology"/>
<comment type="similarity">
    <text evidence="1">Belongs to the CCDC25 family.</text>
</comment>
<accession>A0A6C0AS85</accession>
<feature type="domain" description="NFACT RNA-binding" evidence="2">
    <location>
        <begin position="13"/>
        <end position="106"/>
    </location>
</feature>
<dbReference type="PANTHER" id="PTHR13049">
    <property type="entry name" value="DUF814-RELATED"/>
    <property type="match status" value="1"/>
</dbReference>
<organism evidence="3">
    <name type="scientific">viral metagenome</name>
    <dbReference type="NCBI Taxonomy" id="1070528"/>
    <lineage>
        <taxon>unclassified sequences</taxon>
        <taxon>metagenomes</taxon>
        <taxon>organismal metagenomes</taxon>
    </lineage>
</organism>
<dbReference type="PANTHER" id="PTHR13049:SF2">
    <property type="entry name" value="COILED-COIL DOMAIN-CONTAINING PROTEIN 25"/>
    <property type="match status" value="1"/>
</dbReference>
<dbReference type="EMBL" id="MN740763">
    <property type="protein sequence ID" value="QHS82161.1"/>
    <property type="molecule type" value="Genomic_DNA"/>
</dbReference>
<evidence type="ECO:0000313" key="3">
    <source>
        <dbReference type="EMBL" id="QHS82161.1"/>
    </source>
</evidence>
<evidence type="ECO:0000256" key="1">
    <source>
        <dbReference type="ARBA" id="ARBA00008998"/>
    </source>
</evidence>
<reference evidence="3" key="1">
    <citation type="journal article" date="2020" name="Nature">
        <title>Giant virus diversity and host interactions through global metagenomics.</title>
        <authorList>
            <person name="Schulz F."/>
            <person name="Roux S."/>
            <person name="Paez-Espino D."/>
            <person name="Jungbluth S."/>
            <person name="Walsh D.A."/>
            <person name="Denef V.J."/>
            <person name="McMahon K.D."/>
            <person name="Konstantinidis K.T."/>
            <person name="Eloe-Fadrosh E.A."/>
            <person name="Kyrpides N.C."/>
            <person name="Woyke T."/>
        </authorList>
    </citation>
    <scope>NUCLEOTIDE SEQUENCE</scope>
    <source>
        <strain evidence="3">GVMAG-S-1101165-79</strain>
    </source>
</reference>
<dbReference type="InterPro" id="IPR008532">
    <property type="entry name" value="NFACT_RNA-bd"/>
</dbReference>
<protein>
    <recommendedName>
        <fullName evidence="2">NFACT RNA-binding domain-containing protein</fullName>
    </recommendedName>
</protein>